<keyword evidence="2" id="KW-0812">Transmembrane</keyword>
<comment type="caution">
    <text evidence="4">The sequence shown here is derived from an EMBL/GenBank/DDBJ whole genome shotgun (WGS) entry which is preliminary data.</text>
</comment>
<evidence type="ECO:0000256" key="1">
    <source>
        <dbReference type="SAM" id="MobiDB-lite"/>
    </source>
</evidence>
<feature type="compositionally biased region" description="Low complexity" evidence="1">
    <location>
        <begin position="1567"/>
        <end position="1578"/>
    </location>
</feature>
<feature type="region of interest" description="Disordered" evidence="1">
    <location>
        <begin position="1"/>
        <end position="34"/>
    </location>
</feature>
<feature type="compositionally biased region" description="Low complexity" evidence="1">
    <location>
        <begin position="1635"/>
        <end position="1649"/>
    </location>
</feature>
<evidence type="ECO:0000256" key="2">
    <source>
        <dbReference type="SAM" id="Phobius"/>
    </source>
</evidence>
<feature type="compositionally biased region" description="Polar residues" evidence="1">
    <location>
        <begin position="285"/>
        <end position="295"/>
    </location>
</feature>
<feature type="compositionally biased region" description="Basic and acidic residues" evidence="1">
    <location>
        <begin position="1291"/>
        <end position="1302"/>
    </location>
</feature>
<reference evidence="4" key="1">
    <citation type="journal article" date="2020" name="Fungal Divers.">
        <title>Resolving the Mortierellaceae phylogeny through synthesis of multi-gene phylogenetics and phylogenomics.</title>
        <authorList>
            <person name="Vandepol N."/>
            <person name="Liber J."/>
            <person name="Desiro A."/>
            <person name="Na H."/>
            <person name="Kennedy M."/>
            <person name="Barry K."/>
            <person name="Grigoriev I.V."/>
            <person name="Miller A.N."/>
            <person name="O'Donnell K."/>
            <person name="Stajich J.E."/>
            <person name="Bonito G."/>
        </authorList>
    </citation>
    <scope>NUCLEOTIDE SEQUENCE</scope>
    <source>
        <strain evidence="4">BC1065</strain>
    </source>
</reference>
<feature type="region of interest" description="Disordered" evidence="1">
    <location>
        <begin position="271"/>
        <end position="329"/>
    </location>
</feature>
<feature type="region of interest" description="Disordered" evidence="1">
    <location>
        <begin position="210"/>
        <end position="257"/>
    </location>
</feature>
<dbReference type="PANTHER" id="PTHR45662">
    <property type="entry name" value="PHOSPHATIDYLINOSITIDE PHOSPHATASE SAC1"/>
    <property type="match status" value="1"/>
</dbReference>
<feature type="compositionally biased region" description="Polar residues" evidence="1">
    <location>
        <begin position="1510"/>
        <end position="1531"/>
    </location>
</feature>
<dbReference type="InterPro" id="IPR002013">
    <property type="entry name" value="SAC_dom"/>
</dbReference>
<feature type="compositionally biased region" description="Low complexity" evidence="1">
    <location>
        <begin position="213"/>
        <end position="231"/>
    </location>
</feature>
<dbReference type="PANTHER" id="PTHR45662:SF7">
    <property type="entry name" value="SACI DOMAIN PROTEIN (AFU_ORTHOLOGUE AFUA_1G15890)"/>
    <property type="match status" value="1"/>
</dbReference>
<feature type="compositionally biased region" description="Low complexity" evidence="1">
    <location>
        <begin position="1395"/>
        <end position="1415"/>
    </location>
</feature>
<feature type="compositionally biased region" description="Basic and acidic residues" evidence="1">
    <location>
        <begin position="1654"/>
        <end position="1663"/>
    </location>
</feature>
<organism evidence="4 5">
    <name type="scientific">Actinomortierella ambigua</name>
    <dbReference type="NCBI Taxonomy" id="1343610"/>
    <lineage>
        <taxon>Eukaryota</taxon>
        <taxon>Fungi</taxon>
        <taxon>Fungi incertae sedis</taxon>
        <taxon>Mucoromycota</taxon>
        <taxon>Mortierellomycotina</taxon>
        <taxon>Mortierellomycetes</taxon>
        <taxon>Mortierellales</taxon>
        <taxon>Mortierellaceae</taxon>
        <taxon>Actinomortierella</taxon>
    </lineage>
</organism>
<feature type="compositionally biased region" description="Polar residues" evidence="1">
    <location>
        <begin position="425"/>
        <end position="438"/>
    </location>
</feature>
<dbReference type="Pfam" id="PF12456">
    <property type="entry name" value="hSac2"/>
    <property type="match status" value="1"/>
</dbReference>
<dbReference type="EMBL" id="JAAAJB010000311">
    <property type="protein sequence ID" value="KAG0258718.1"/>
    <property type="molecule type" value="Genomic_DNA"/>
</dbReference>
<evidence type="ECO:0000313" key="4">
    <source>
        <dbReference type="EMBL" id="KAG0258718.1"/>
    </source>
</evidence>
<feature type="region of interest" description="Disordered" evidence="1">
    <location>
        <begin position="341"/>
        <end position="457"/>
    </location>
</feature>
<dbReference type="GO" id="GO:0005783">
    <property type="term" value="C:endoplasmic reticulum"/>
    <property type="evidence" value="ECO:0007669"/>
    <property type="project" value="TreeGrafter"/>
</dbReference>
<feature type="compositionally biased region" description="Low complexity" evidence="1">
    <location>
        <begin position="349"/>
        <end position="381"/>
    </location>
</feature>
<keyword evidence="5" id="KW-1185">Reference proteome</keyword>
<feature type="compositionally biased region" description="Basic and acidic residues" evidence="1">
    <location>
        <begin position="1487"/>
        <end position="1498"/>
    </location>
</feature>
<proteinExistence type="predicted"/>
<feature type="region of interest" description="Disordered" evidence="1">
    <location>
        <begin position="1458"/>
        <end position="1663"/>
    </location>
</feature>
<feature type="compositionally biased region" description="Polar residues" evidence="1">
    <location>
        <begin position="446"/>
        <end position="456"/>
    </location>
</feature>
<dbReference type="GO" id="GO:0043812">
    <property type="term" value="F:phosphatidylinositol-4-phosphate phosphatase activity"/>
    <property type="evidence" value="ECO:0007669"/>
    <property type="project" value="TreeGrafter"/>
</dbReference>
<feature type="transmembrane region" description="Helical" evidence="2">
    <location>
        <begin position="140"/>
        <end position="163"/>
    </location>
</feature>
<dbReference type="InterPro" id="IPR022158">
    <property type="entry name" value="Inositol_phosphatase"/>
</dbReference>
<keyword evidence="2" id="KW-0472">Membrane</keyword>
<protein>
    <recommendedName>
        <fullName evidence="3">SAC domain-containing protein</fullName>
    </recommendedName>
</protein>
<dbReference type="PROSITE" id="PS50275">
    <property type="entry name" value="SAC"/>
    <property type="match status" value="1"/>
</dbReference>
<feature type="region of interest" description="Disordered" evidence="1">
    <location>
        <begin position="1395"/>
        <end position="1430"/>
    </location>
</feature>
<dbReference type="Pfam" id="PF02383">
    <property type="entry name" value="Syja_N"/>
    <property type="match status" value="1"/>
</dbReference>
<feature type="domain" description="SAC" evidence="3">
    <location>
        <begin position="552"/>
        <end position="878"/>
    </location>
</feature>
<dbReference type="GO" id="GO:0046856">
    <property type="term" value="P:phosphatidylinositol dephosphorylation"/>
    <property type="evidence" value="ECO:0007669"/>
    <property type="project" value="TreeGrafter"/>
</dbReference>
<feature type="compositionally biased region" description="Low complexity" evidence="1">
    <location>
        <begin position="1096"/>
        <end position="1109"/>
    </location>
</feature>
<feature type="compositionally biased region" description="Polar residues" evidence="1">
    <location>
        <begin position="16"/>
        <end position="34"/>
    </location>
</feature>
<accession>A0A9P6U410</accession>
<feature type="region of interest" description="Disordered" evidence="1">
    <location>
        <begin position="1271"/>
        <end position="1302"/>
    </location>
</feature>
<dbReference type="Proteomes" id="UP000807716">
    <property type="component" value="Unassembled WGS sequence"/>
</dbReference>
<sequence length="1663" mass="180174">MPSSKSSNEKAALEGSSPNPECTPPISTKPSSAQTLGRPLFQRLRLTVASDAIYLCEHLPDHGEQAATVTPASTTTPEVSQPNLAQSFDRVPHRKTLRIAYAQQPGPITSQDGEGEKAYPRVELLIEDVPDDVRQKAREFVVYGCIGLLDLYTGLYLIVISAVEELGRIEDKAVFTVKKVAIVPLNHDGACEIMDKQGLAYDPYHLDVTRPPSSLGEDPSLSVSSSSAVSPAPTPTPTPDTEATHEESGPDLASTAVTSAPRVKFALFSDSKKRKGQQHQDHHTAPSNTKPTLTITPALGDRSEIPAAQETRSPPASPPQSPQSPTSGFFSKLKLNFVDQEHENQDQPSSSHISALSSSSSLSSSLRPTGSNNNSEPSSPSRQKPVATSDATPKNRKLSFDGFRNGRFSFGNSNRISTKDRDGTSEQASAVSSPTTSIPFDKSTDQELPQSSSITERTAESGGLLLSTHATDQSSTPTAAPVAIKSPASGLDAAEAFISSAARQLGSWSEEVVSGLLPADRKTEAEEEAELELERNQSWDRKVIREISSFFSSGFYFSYDFNLLSSMQQRSGLPKNVAMPIWKQVNRRFWWNEHLQEELLEIEADEFILPIMQGFVEIEQCEIEEQAFEFAVISRRSRERSGLRYQRRGIDTDGHAANFVETEQLLRIVRDDSDHQVSFVQIRGSIPLFWSQSPYNLKPIPILERTAEENEAGFRRHFDDLLAQYGRQILVNLVEQHGREMIAGSAYTQYANKLNDPQIKLINKLGADIHDLGYCWQTSNLNTTETSMIHQHQDQQQPPQFHILHTQKGAIRTNCMDCLDRTNVVQSALARYVLNQQLLRLGISSFPEHGLSVHERFEIIFNHVWANNGDAISRAYAGTSALKGDFTRTGKRNWQGMVNDATNSIARMYQNTFKDSFRQAAIDYMLGLTDVKVFKNLQTTAFGTAVVPAPVLPPLASSLSAAGVSEADVLASSSLLSLSPSASPKMQSLDAGYPQVVATTTTTTSNEGNISILSEVDGDVLWVDHLPTDDNIPAVAATATAITAPTSFDKPDHVWTKIREAAIETSAEIVISPGENSWRGWTLLCCSNEVGSALPSASSSPSSSMPDPSTAKTASAFAGDSHGGKLWRDARNSTSSTLSSSSTLPDVFYDEKVVLLTDRALYICTYDYEMEKVLEFWRLALEKLTAIDKGTFIISTATSHDVDPVENYGFAIVYRANVQGETLRVNTGSVRNRRAMTGPMGNGGAKLEPLVEEEHGEEQLQHSDALYQKLGPMEDPLDKSTTNQDATAGERGGEGGKDSKVEHEKACLQQVRFKIVQHPETKLLPFVQSSSMPPDGLTAALIVPAAASITKPTATTDTTTTTSPKSLRPTAQDCVELIVTEIIQARCELVQAHSPLSSPISPRSNSSSEGGLSPSARHHHRSPSEEYSFSSSSIAVNLEIRDRILQDAATAAKLEAHSAKWSAKMFPKKQQNNKKKGLGLLSTSTSRTEKDGGKERRGGAGTRLLALLTPSSNKRSSQSTKPVDESQQSNRALVEEAGAIADATNITTTTTTTTTSGKARLGFSPFKSSKGSLSMVSLLGGGSSSPSDKSHVEKDEQQPPSGVPNLMAALSPSPSSKGWFGRKRSKQTPAGLAEPTSTSMASSSSPPDSGALVDSRDGNSEQA</sequence>
<feature type="region of interest" description="Disordered" evidence="1">
    <location>
        <begin position="1096"/>
        <end position="1122"/>
    </location>
</feature>
<gene>
    <name evidence="4" type="ORF">DFQ27_004486</name>
</gene>
<evidence type="ECO:0000313" key="5">
    <source>
        <dbReference type="Proteomes" id="UP000807716"/>
    </source>
</evidence>
<dbReference type="OrthoDB" id="405996at2759"/>
<keyword evidence="2" id="KW-1133">Transmembrane helix</keyword>
<name>A0A9P6U410_9FUNG</name>
<evidence type="ECO:0000259" key="3">
    <source>
        <dbReference type="PROSITE" id="PS50275"/>
    </source>
</evidence>
<feature type="compositionally biased region" description="Basic and acidic residues" evidence="1">
    <location>
        <begin position="1588"/>
        <end position="1597"/>
    </location>
</feature>